<feature type="transmembrane region" description="Helical" evidence="1">
    <location>
        <begin position="58"/>
        <end position="82"/>
    </location>
</feature>
<feature type="transmembrane region" description="Helical" evidence="1">
    <location>
        <begin position="26"/>
        <end position="46"/>
    </location>
</feature>
<keyword evidence="1" id="KW-0812">Transmembrane</keyword>
<dbReference type="Proteomes" id="UP000823388">
    <property type="component" value="Chromosome 2K"/>
</dbReference>
<gene>
    <name evidence="2" type="ORF">PVAP13_2KG413300</name>
</gene>
<protein>
    <submittedName>
        <fullName evidence="2">Uncharacterized protein</fullName>
    </submittedName>
</protein>
<keyword evidence="1" id="KW-0472">Membrane</keyword>
<evidence type="ECO:0000313" key="2">
    <source>
        <dbReference type="EMBL" id="KAG2645917.1"/>
    </source>
</evidence>
<evidence type="ECO:0000256" key="1">
    <source>
        <dbReference type="SAM" id="Phobius"/>
    </source>
</evidence>
<dbReference type="EMBL" id="CM029039">
    <property type="protein sequence ID" value="KAG2645917.1"/>
    <property type="molecule type" value="Genomic_DNA"/>
</dbReference>
<organism evidence="2 3">
    <name type="scientific">Panicum virgatum</name>
    <name type="common">Blackwell switchgrass</name>
    <dbReference type="NCBI Taxonomy" id="38727"/>
    <lineage>
        <taxon>Eukaryota</taxon>
        <taxon>Viridiplantae</taxon>
        <taxon>Streptophyta</taxon>
        <taxon>Embryophyta</taxon>
        <taxon>Tracheophyta</taxon>
        <taxon>Spermatophyta</taxon>
        <taxon>Magnoliopsida</taxon>
        <taxon>Liliopsida</taxon>
        <taxon>Poales</taxon>
        <taxon>Poaceae</taxon>
        <taxon>PACMAD clade</taxon>
        <taxon>Panicoideae</taxon>
        <taxon>Panicodae</taxon>
        <taxon>Paniceae</taxon>
        <taxon>Panicinae</taxon>
        <taxon>Panicum</taxon>
        <taxon>Panicum sect. Hiantes</taxon>
    </lineage>
</organism>
<reference evidence="2" key="1">
    <citation type="submission" date="2020-05" db="EMBL/GenBank/DDBJ databases">
        <title>WGS assembly of Panicum virgatum.</title>
        <authorList>
            <person name="Lovell J.T."/>
            <person name="Jenkins J."/>
            <person name="Shu S."/>
            <person name="Juenger T.E."/>
            <person name="Schmutz J."/>
        </authorList>
    </citation>
    <scope>NUCLEOTIDE SEQUENCE</scope>
    <source>
        <strain evidence="2">AP13</strain>
    </source>
</reference>
<name>A0A8T0WIH0_PANVG</name>
<evidence type="ECO:0000313" key="3">
    <source>
        <dbReference type="Proteomes" id="UP000823388"/>
    </source>
</evidence>
<keyword evidence="1" id="KW-1133">Transmembrane helix</keyword>
<proteinExistence type="predicted"/>
<keyword evidence="3" id="KW-1185">Reference proteome</keyword>
<accession>A0A8T0WIH0</accession>
<dbReference type="AlphaFoldDB" id="A0A8T0WIH0"/>
<comment type="caution">
    <text evidence="2">The sequence shown here is derived from an EMBL/GenBank/DDBJ whole genome shotgun (WGS) entry which is preliminary data.</text>
</comment>
<sequence>MRPTRFRMPLPEDPSPDPDPYATFRSLVRVISEFGFVSSIIAGICIQRNGMIHQTSPAAAVTKLLVLVAGTAASGANILFLYDDSVFAPKYPNLAPLVLPQRRRRIVRARRRQGSG</sequence>